<dbReference type="InterPro" id="IPR029016">
    <property type="entry name" value="GAF-like_dom_sf"/>
</dbReference>
<sequence>MPPAESALLWAPLLELVPALRVLVGLGIAALVIAALHLGRDLLIPLALAGLLGFLLDPAVCRLKRWGLPRALAVALVGLAALGSLVAAGAYLTVQLRAVSTDLPTYQDTIRGKIGQLHQQLRGPSAWDGAVSTLDTVQDQIQQVTEDTPRPTQRVEVVQPPPGPIVTASQWLARIGGPLATAAIVALFVILILLDRDSLRDRMLRLMGGGNLHRATDALDEATTRISRYLRMQLIINASYGVPMAVGLWFIGVPGAVLWGALATVMRFVPYVGPLVSALFPLTLAFAVSPGWEMVLWTLALIAVLELLSNYLLEPWLYGASTGLSTLSVIVAAIFWTALWGPIGLILSTPLTVCLLVLGRHVPGLGFIEGLLGTTPVLALPQRLYQRLLAGDVEEATDMASQYIDAAIGPEHTDAARVAAAVTAFYDQVGLPILQLASQQHAGTATAQHRLRLAQGMDALLEELEEQYPAPEARQHPSSVHCVGVRWEVDGFAAAMAAHALRLAGWPARAHALASPMTWRAAEDLAAADIVCLSVFHPQPPAQLRHLARRLRRRHPALRVVAAPWLAAASSVEQWQLGRSGLDGVAQDLGALLLQVASLADAAAPAGAASGQRQEAARVSALHDEGWLDPAHHALFHASARKAANAFDTRYAQVSLIDADTVRAPGSLLPTLADGTALPRQDSLCTHVALADGPLVINDLSADPRAQGLHLVNRYQLRFYAGMPLRSVHGEVVGCLCLMDNAPRSLSAQELALLAELAAEVEQGVHGAD</sequence>
<keyword evidence="4 6" id="KW-1133">Transmembrane helix</keyword>
<reference evidence="8 9" key="1">
    <citation type="submission" date="2015-05" db="EMBL/GenBank/DDBJ databases">
        <title>Genome sequencing and analysis of members of genus Stenotrophomonas.</title>
        <authorList>
            <person name="Patil P.P."/>
            <person name="Midha S."/>
            <person name="Patil P.B."/>
        </authorList>
    </citation>
    <scope>NUCLEOTIDE SEQUENCE [LARGE SCALE GENOMIC DNA]</scope>
    <source>
        <strain evidence="8 9">DSM 17805</strain>
    </source>
</reference>
<feature type="transmembrane region" description="Helical" evidence="6">
    <location>
        <begin position="72"/>
        <end position="94"/>
    </location>
</feature>
<dbReference type="InterPro" id="IPR003018">
    <property type="entry name" value="GAF"/>
</dbReference>
<keyword evidence="3 6" id="KW-0812">Transmembrane</keyword>
<feature type="transmembrane region" description="Helical" evidence="6">
    <location>
        <begin position="171"/>
        <end position="194"/>
    </location>
</feature>
<gene>
    <name evidence="8" type="ORF">ABB25_01350</name>
</gene>
<dbReference type="InterPro" id="IPR002549">
    <property type="entry name" value="AI-2E-like"/>
</dbReference>
<accession>A0A0R0C3L3</accession>
<name>A0A0R0C3L3_9GAMM</name>
<evidence type="ECO:0000256" key="1">
    <source>
        <dbReference type="ARBA" id="ARBA00004141"/>
    </source>
</evidence>
<dbReference type="PANTHER" id="PTHR43102">
    <property type="entry name" value="SLR1143 PROTEIN"/>
    <property type="match status" value="1"/>
</dbReference>
<feature type="transmembrane region" description="Helical" evidence="6">
    <location>
        <begin position="7"/>
        <end position="36"/>
    </location>
</feature>
<dbReference type="Proteomes" id="UP000051254">
    <property type="component" value="Unassembled WGS sequence"/>
</dbReference>
<dbReference type="SMART" id="SM00065">
    <property type="entry name" value="GAF"/>
    <property type="match status" value="1"/>
</dbReference>
<comment type="subcellular location">
    <subcellularLocation>
        <location evidence="1">Membrane</location>
        <topology evidence="1">Multi-pass membrane protein</topology>
    </subcellularLocation>
</comment>
<evidence type="ECO:0000313" key="9">
    <source>
        <dbReference type="Proteomes" id="UP000051254"/>
    </source>
</evidence>
<feature type="domain" description="GAF" evidence="7">
    <location>
        <begin position="631"/>
        <end position="769"/>
    </location>
</feature>
<dbReference type="AlphaFoldDB" id="A0A0R0C3L3"/>
<feature type="transmembrane region" description="Helical" evidence="6">
    <location>
        <begin position="234"/>
        <end position="262"/>
    </location>
</feature>
<feature type="transmembrane region" description="Helical" evidence="6">
    <location>
        <begin position="333"/>
        <end position="358"/>
    </location>
</feature>
<keyword evidence="9" id="KW-1185">Reference proteome</keyword>
<dbReference type="PANTHER" id="PTHR43102:SF2">
    <property type="entry name" value="GAF DOMAIN-CONTAINING PROTEIN"/>
    <property type="match status" value="1"/>
</dbReference>
<comment type="caution">
    <text evidence="8">The sequence shown here is derived from an EMBL/GenBank/DDBJ whole genome shotgun (WGS) entry which is preliminary data.</text>
</comment>
<comment type="similarity">
    <text evidence="2">Belongs to the autoinducer-2 exporter (AI-2E) (TC 2.A.86) family.</text>
</comment>
<dbReference type="Pfam" id="PF01590">
    <property type="entry name" value="GAF"/>
    <property type="match status" value="1"/>
</dbReference>
<proteinExistence type="inferred from homology"/>
<protein>
    <recommendedName>
        <fullName evidence="7">GAF domain-containing protein</fullName>
    </recommendedName>
</protein>
<evidence type="ECO:0000256" key="4">
    <source>
        <dbReference type="ARBA" id="ARBA00022989"/>
    </source>
</evidence>
<keyword evidence="5 6" id="KW-0472">Membrane</keyword>
<feature type="transmembrane region" description="Helical" evidence="6">
    <location>
        <begin position="268"/>
        <end position="288"/>
    </location>
</feature>
<dbReference type="PATRIC" id="fig|266128.3.peg.1748"/>
<feature type="transmembrane region" description="Helical" evidence="6">
    <location>
        <begin position="295"/>
        <end position="313"/>
    </location>
</feature>
<dbReference type="Pfam" id="PF01594">
    <property type="entry name" value="AI-2E_transport"/>
    <property type="match status" value="1"/>
</dbReference>
<dbReference type="GO" id="GO:0016020">
    <property type="term" value="C:membrane"/>
    <property type="evidence" value="ECO:0007669"/>
    <property type="project" value="UniProtKB-SubCell"/>
</dbReference>
<evidence type="ECO:0000256" key="2">
    <source>
        <dbReference type="ARBA" id="ARBA00009773"/>
    </source>
</evidence>
<dbReference type="Gene3D" id="3.30.450.40">
    <property type="match status" value="1"/>
</dbReference>
<evidence type="ECO:0000256" key="6">
    <source>
        <dbReference type="SAM" id="Phobius"/>
    </source>
</evidence>
<dbReference type="OrthoDB" id="9799225at2"/>
<evidence type="ECO:0000256" key="3">
    <source>
        <dbReference type="ARBA" id="ARBA00022692"/>
    </source>
</evidence>
<organism evidence="8 9">
    <name type="scientific">Stenotrophomonas koreensis</name>
    <dbReference type="NCBI Taxonomy" id="266128"/>
    <lineage>
        <taxon>Bacteria</taxon>
        <taxon>Pseudomonadati</taxon>
        <taxon>Pseudomonadota</taxon>
        <taxon>Gammaproteobacteria</taxon>
        <taxon>Lysobacterales</taxon>
        <taxon>Lysobacteraceae</taxon>
        <taxon>Stenotrophomonas</taxon>
    </lineage>
</organism>
<dbReference type="EMBL" id="LDJH01000003">
    <property type="protein sequence ID" value="KRG60494.1"/>
    <property type="molecule type" value="Genomic_DNA"/>
</dbReference>
<evidence type="ECO:0000313" key="8">
    <source>
        <dbReference type="EMBL" id="KRG60494.1"/>
    </source>
</evidence>
<evidence type="ECO:0000259" key="7">
    <source>
        <dbReference type="SMART" id="SM00065"/>
    </source>
</evidence>
<evidence type="ECO:0000256" key="5">
    <source>
        <dbReference type="ARBA" id="ARBA00023136"/>
    </source>
</evidence>
<dbReference type="SUPFAM" id="SSF55781">
    <property type="entry name" value="GAF domain-like"/>
    <property type="match status" value="1"/>
</dbReference>